<keyword evidence="3" id="KW-1185">Reference proteome</keyword>
<name>S8BU18_DACHA</name>
<dbReference type="Proteomes" id="UP000015100">
    <property type="component" value="Unassembled WGS sequence"/>
</dbReference>
<comment type="caution">
    <text evidence="2">The sequence shown here is derived from an EMBL/GenBank/DDBJ whole genome shotgun (WGS) entry which is preliminary data.</text>
</comment>
<accession>S8BU18</accession>
<feature type="compositionally biased region" description="Basic residues" evidence="1">
    <location>
        <begin position="168"/>
        <end position="193"/>
    </location>
</feature>
<gene>
    <name evidence="2" type="ORF">H072_3028</name>
</gene>
<evidence type="ECO:0000256" key="1">
    <source>
        <dbReference type="SAM" id="MobiDB-lite"/>
    </source>
</evidence>
<feature type="region of interest" description="Disordered" evidence="1">
    <location>
        <begin position="315"/>
        <end position="397"/>
    </location>
</feature>
<evidence type="ECO:0000313" key="3">
    <source>
        <dbReference type="Proteomes" id="UP000015100"/>
    </source>
</evidence>
<feature type="compositionally biased region" description="Basic and acidic residues" evidence="1">
    <location>
        <begin position="129"/>
        <end position="139"/>
    </location>
</feature>
<feature type="compositionally biased region" description="Polar residues" evidence="1">
    <location>
        <begin position="80"/>
        <end position="89"/>
    </location>
</feature>
<sequence>MPLTSASLSLLQQSQRNQNNLDLVVSYVAKQAAYPLRRGGVEGERATSDNPASIDLRLPSKSRPIEEIIECSEGTAWLRSQQKGNTAQRDGSCDKSPEAALALDGDQAKEPPRKRQRSSSSMISPIKENYAKDGSRDGSKTCSSPRPTSPTRNCAGSQRPMENGFERPKRHKMRESRHLKKHEGKPKKRKKERSQKQETAKQAQVSQPAFGTLASSAVESGHLSGGRLTVKPQATTGLFHKGKVSSLKSRAALPDLTFSEMEFLRQGTSANYRPLTKEGKNTASGAGQKQGKHNTTAGPEKDISSYFRRIESIHGKENIDPRTKCGVHGSLSGESDYSEDEARFTIGQREFIRKNNKSPAPESCQRRRIRDPGSSELIQSSESFRTLGPPIKTGPSTILQGTSLNVHEGATFRSLSVNSSGGDAREKFDARPSSEIHDPVMTWIRNTTRELDKMPNCLLAQYIDEPYSNPGSSIRGFNDAGGMVNATTRRSEVLRSDLVTNPRSDCLGESIVLDPKRALSIDIGLEREILLWRSGQPPGSPQYCHHQESIDPYGDVETSDIPINMIGSRRMHNFDTQTQNIPFEMPPNSFKELDDEMYDNFNGCKQLVEIKEGDLVIKELPEDCYRETLDYGFHKTDTVEEINDYSTNYEVAMERGSSSGDFFDTGLESENIGGVDAEFPELNDQSHVIEITQGSQKSDVNTEEVQQIMTTANVEEDIPLGPKNFWKPHRLY</sequence>
<feature type="compositionally biased region" description="Polar residues" evidence="1">
    <location>
        <begin position="140"/>
        <end position="156"/>
    </location>
</feature>
<feature type="compositionally biased region" description="Polar residues" evidence="1">
    <location>
        <begin position="200"/>
        <end position="209"/>
    </location>
</feature>
<feature type="compositionally biased region" description="Polar residues" evidence="1">
    <location>
        <begin position="281"/>
        <end position="297"/>
    </location>
</feature>
<dbReference type="AlphaFoldDB" id="S8BU18"/>
<feature type="region of interest" description="Disordered" evidence="1">
    <location>
        <begin position="273"/>
        <end position="301"/>
    </location>
</feature>
<dbReference type="eggNOG" id="ENOG502SG1I">
    <property type="taxonomic scope" value="Eukaryota"/>
</dbReference>
<feature type="region of interest" description="Disordered" evidence="1">
    <location>
        <begin position="80"/>
        <end position="209"/>
    </location>
</feature>
<evidence type="ECO:0000313" key="2">
    <source>
        <dbReference type="EMBL" id="EPS42968.1"/>
    </source>
</evidence>
<dbReference type="STRING" id="1284197.S8BU18"/>
<organism evidence="2 3">
    <name type="scientific">Dactylellina haptotyla (strain CBS 200.50)</name>
    <name type="common">Nematode-trapping fungus</name>
    <name type="synonym">Monacrosporium haptotylum</name>
    <dbReference type="NCBI Taxonomy" id="1284197"/>
    <lineage>
        <taxon>Eukaryota</taxon>
        <taxon>Fungi</taxon>
        <taxon>Dikarya</taxon>
        <taxon>Ascomycota</taxon>
        <taxon>Pezizomycotina</taxon>
        <taxon>Orbiliomycetes</taxon>
        <taxon>Orbiliales</taxon>
        <taxon>Orbiliaceae</taxon>
        <taxon>Dactylellina</taxon>
    </lineage>
</organism>
<reference evidence="2 3" key="1">
    <citation type="journal article" date="2013" name="PLoS Genet.">
        <title>Genomic mechanisms accounting for the adaptation to parasitism in nematode-trapping fungi.</title>
        <authorList>
            <person name="Meerupati T."/>
            <person name="Andersson K.M."/>
            <person name="Friman E."/>
            <person name="Kumar D."/>
            <person name="Tunlid A."/>
            <person name="Ahren D."/>
        </authorList>
    </citation>
    <scope>NUCLEOTIDE SEQUENCE [LARGE SCALE GENOMIC DNA]</scope>
    <source>
        <strain evidence="2 3">CBS 200.50</strain>
    </source>
</reference>
<reference evidence="3" key="2">
    <citation type="submission" date="2013-04" db="EMBL/GenBank/DDBJ databases">
        <title>Genomic mechanisms accounting for the adaptation to parasitism in nematode-trapping fungi.</title>
        <authorList>
            <person name="Ahren D.G."/>
        </authorList>
    </citation>
    <scope>NUCLEOTIDE SEQUENCE [LARGE SCALE GENOMIC DNA]</scope>
    <source>
        <strain evidence="3">CBS 200.50</strain>
    </source>
</reference>
<dbReference type="OMA" id="LGPKNFW"/>
<proteinExistence type="predicted"/>
<dbReference type="OrthoDB" id="2537141at2759"/>
<protein>
    <submittedName>
        <fullName evidence="2">Uncharacterized protein</fullName>
    </submittedName>
</protein>
<dbReference type="EMBL" id="AQGS01000095">
    <property type="protein sequence ID" value="EPS42968.1"/>
    <property type="molecule type" value="Genomic_DNA"/>
</dbReference>
<dbReference type="HOGENOM" id="CLU_378556_0_0_1"/>